<protein>
    <recommendedName>
        <fullName evidence="8">Rhodopsin domain-containing protein</fullName>
    </recommendedName>
</protein>
<dbReference type="EMBL" id="JAADJZ010000002">
    <property type="protein sequence ID" value="KAF2877700.1"/>
    <property type="molecule type" value="Genomic_DNA"/>
</dbReference>
<dbReference type="InterPro" id="IPR052337">
    <property type="entry name" value="SAT4-like"/>
</dbReference>
<evidence type="ECO:0000313" key="9">
    <source>
        <dbReference type="EMBL" id="KAF2877700.1"/>
    </source>
</evidence>
<evidence type="ECO:0000256" key="3">
    <source>
        <dbReference type="ARBA" id="ARBA00022989"/>
    </source>
</evidence>
<feature type="transmembrane region" description="Helical" evidence="7">
    <location>
        <begin position="234"/>
        <end position="254"/>
    </location>
</feature>
<keyword evidence="10" id="KW-1185">Reference proteome</keyword>
<feature type="region of interest" description="Disordered" evidence="6">
    <location>
        <begin position="267"/>
        <end position="298"/>
    </location>
</feature>
<evidence type="ECO:0000256" key="1">
    <source>
        <dbReference type="ARBA" id="ARBA00004141"/>
    </source>
</evidence>
<dbReference type="InterPro" id="IPR049326">
    <property type="entry name" value="Rhodopsin_dom_fungi"/>
</dbReference>
<evidence type="ECO:0000259" key="8">
    <source>
        <dbReference type="Pfam" id="PF20684"/>
    </source>
</evidence>
<dbReference type="GO" id="GO:0016020">
    <property type="term" value="C:membrane"/>
    <property type="evidence" value="ECO:0007669"/>
    <property type="project" value="UniProtKB-SubCell"/>
</dbReference>
<feature type="transmembrane region" description="Helical" evidence="7">
    <location>
        <begin position="83"/>
        <end position="109"/>
    </location>
</feature>
<evidence type="ECO:0000256" key="7">
    <source>
        <dbReference type="SAM" id="Phobius"/>
    </source>
</evidence>
<feature type="compositionally biased region" description="Polar residues" evidence="6">
    <location>
        <begin position="273"/>
        <end position="292"/>
    </location>
</feature>
<feature type="transmembrane region" description="Helical" evidence="7">
    <location>
        <begin position="121"/>
        <end position="143"/>
    </location>
</feature>
<evidence type="ECO:0000256" key="5">
    <source>
        <dbReference type="ARBA" id="ARBA00038359"/>
    </source>
</evidence>
<comment type="subcellular location">
    <subcellularLocation>
        <location evidence="1">Membrane</location>
        <topology evidence="1">Multi-pass membrane protein</topology>
    </subcellularLocation>
</comment>
<keyword evidence="2 7" id="KW-0812">Transmembrane</keyword>
<dbReference type="PANTHER" id="PTHR33048">
    <property type="entry name" value="PTH11-LIKE INTEGRAL MEMBRANE PROTEIN (AFU_ORTHOLOGUE AFUA_5G11245)"/>
    <property type="match status" value="1"/>
</dbReference>
<dbReference type="PANTHER" id="PTHR33048:SF92">
    <property type="entry name" value="INTEGRAL MEMBRANE PROTEIN"/>
    <property type="match status" value="1"/>
</dbReference>
<name>A0A7C8MDE3_9PLEO</name>
<feature type="transmembrane region" description="Helical" evidence="7">
    <location>
        <begin position="163"/>
        <end position="187"/>
    </location>
</feature>
<feature type="transmembrane region" description="Helical" evidence="7">
    <location>
        <begin position="199"/>
        <end position="222"/>
    </location>
</feature>
<dbReference type="Pfam" id="PF20684">
    <property type="entry name" value="Fung_rhodopsin"/>
    <property type="match status" value="1"/>
</dbReference>
<dbReference type="OrthoDB" id="444631at2759"/>
<feature type="transmembrane region" description="Helical" evidence="7">
    <location>
        <begin position="6"/>
        <end position="29"/>
    </location>
</feature>
<reference evidence="9 10" key="1">
    <citation type="submission" date="2020-01" db="EMBL/GenBank/DDBJ databases">
        <authorList>
            <consortium name="DOE Joint Genome Institute"/>
            <person name="Haridas S."/>
            <person name="Albert R."/>
            <person name="Binder M."/>
            <person name="Bloem J."/>
            <person name="Labutti K."/>
            <person name="Salamov A."/>
            <person name="Andreopoulos B."/>
            <person name="Baker S.E."/>
            <person name="Barry K."/>
            <person name="Bills G."/>
            <person name="Bluhm B.H."/>
            <person name="Cannon C."/>
            <person name="Castanera R."/>
            <person name="Culley D.E."/>
            <person name="Daum C."/>
            <person name="Ezra D."/>
            <person name="Gonzalez J.B."/>
            <person name="Henrissat B."/>
            <person name="Kuo A."/>
            <person name="Liang C."/>
            <person name="Lipzen A."/>
            <person name="Lutzoni F."/>
            <person name="Magnuson J."/>
            <person name="Mondo S."/>
            <person name="Nolan M."/>
            <person name="Ohm R."/>
            <person name="Pangilinan J."/>
            <person name="Park H.-J.H."/>
            <person name="Ramirez L."/>
            <person name="Alfaro M."/>
            <person name="Sun H."/>
            <person name="Tritt A."/>
            <person name="Yoshinaga Y."/>
            <person name="Zwiers L.-H.L."/>
            <person name="Turgeon B.G."/>
            <person name="Goodwin S.B."/>
            <person name="Spatafora J.W."/>
            <person name="Crous P.W."/>
            <person name="Grigoriev I.V."/>
        </authorList>
    </citation>
    <scope>NUCLEOTIDE SEQUENCE [LARGE SCALE GENOMIC DNA]</scope>
    <source>
        <strain evidence="9 10">CBS 611.86</strain>
    </source>
</reference>
<comment type="caution">
    <text evidence="9">The sequence shown here is derived from an EMBL/GenBank/DDBJ whole genome shotgun (WGS) entry which is preliminary data.</text>
</comment>
<evidence type="ECO:0000313" key="10">
    <source>
        <dbReference type="Proteomes" id="UP000481861"/>
    </source>
</evidence>
<organism evidence="9 10">
    <name type="scientific">Massariosphaeria phaeospora</name>
    <dbReference type="NCBI Taxonomy" id="100035"/>
    <lineage>
        <taxon>Eukaryota</taxon>
        <taxon>Fungi</taxon>
        <taxon>Dikarya</taxon>
        <taxon>Ascomycota</taxon>
        <taxon>Pezizomycotina</taxon>
        <taxon>Dothideomycetes</taxon>
        <taxon>Pleosporomycetidae</taxon>
        <taxon>Pleosporales</taxon>
        <taxon>Pleosporales incertae sedis</taxon>
        <taxon>Massariosphaeria</taxon>
    </lineage>
</organism>
<evidence type="ECO:0000256" key="2">
    <source>
        <dbReference type="ARBA" id="ARBA00022692"/>
    </source>
</evidence>
<sequence>MQLVTSIAIQALLLGVALAVSVLRCFIRIKLEHRALTLPDYLVWGGWVCTAGWVACSIKSLSIQIDHPLDEDLLTDSVDYLKTVFLSCYFFDFGLYFPKASLIAFYWWLIPSGFRRLRIAVYTGAAFLLVTFIATISTDTFIANTISDNWSIENQSNSTWNSYNALIINWTLNIATDLLLFGLPFFIINCLKLRRRQKIGLIGVFSLGVITMAISLARFVVYTATDYSVDDASGNLWCTAELCTATIVVSLPALKTLIVRSTPTNTSNRSTNGYMQTSSGKAISRAGGTSRSYAHGGNREDEMELTFLDRKPSLSPTGTTTGTGTQDAKDGVIVTTDVTVTRDVI</sequence>
<evidence type="ECO:0000256" key="6">
    <source>
        <dbReference type="SAM" id="MobiDB-lite"/>
    </source>
</evidence>
<comment type="similarity">
    <text evidence="5">Belongs to the SAT4 family.</text>
</comment>
<keyword evidence="4 7" id="KW-0472">Membrane</keyword>
<feature type="transmembrane region" description="Helical" evidence="7">
    <location>
        <begin position="41"/>
        <end position="63"/>
    </location>
</feature>
<keyword evidence="3 7" id="KW-1133">Transmembrane helix</keyword>
<feature type="domain" description="Rhodopsin" evidence="8">
    <location>
        <begin position="23"/>
        <end position="259"/>
    </location>
</feature>
<evidence type="ECO:0000256" key="4">
    <source>
        <dbReference type="ARBA" id="ARBA00023136"/>
    </source>
</evidence>
<gene>
    <name evidence="9" type="ORF">BDV95DRAFT_155473</name>
</gene>
<dbReference type="Proteomes" id="UP000481861">
    <property type="component" value="Unassembled WGS sequence"/>
</dbReference>
<dbReference type="AlphaFoldDB" id="A0A7C8MDE3"/>
<accession>A0A7C8MDE3</accession>
<proteinExistence type="inferred from homology"/>